<protein>
    <submittedName>
        <fullName evidence="2">Uncharacterized protein</fullName>
    </submittedName>
</protein>
<accession>G3H555</accession>
<dbReference type="InParanoid" id="G3H555"/>
<evidence type="ECO:0000313" key="3">
    <source>
        <dbReference type="Proteomes" id="UP000001075"/>
    </source>
</evidence>
<name>G3H555_CRIGR</name>
<dbReference type="AlphaFoldDB" id="G3H555"/>
<proteinExistence type="predicted"/>
<dbReference type="EMBL" id="JH000153">
    <property type="protein sequence ID" value="EGW04028.1"/>
    <property type="molecule type" value="Genomic_DNA"/>
</dbReference>
<organism evidence="2 3">
    <name type="scientific">Cricetulus griseus</name>
    <name type="common">Chinese hamster</name>
    <name type="synonym">Cricetulus barabensis griseus</name>
    <dbReference type="NCBI Taxonomy" id="10029"/>
    <lineage>
        <taxon>Eukaryota</taxon>
        <taxon>Metazoa</taxon>
        <taxon>Chordata</taxon>
        <taxon>Craniata</taxon>
        <taxon>Vertebrata</taxon>
        <taxon>Euteleostomi</taxon>
        <taxon>Mammalia</taxon>
        <taxon>Eutheria</taxon>
        <taxon>Euarchontoglires</taxon>
        <taxon>Glires</taxon>
        <taxon>Rodentia</taxon>
        <taxon>Myomorpha</taxon>
        <taxon>Muroidea</taxon>
        <taxon>Cricetidae</taxon>
        <taxon>Cricetinae</taxon>
        <taxon>Cricetulus</taxon>
    </lineage>
</organism>
<reference evidence="3" key="1">
    <citation type="journal article" date="2011" name="Nat. Biotechnol.">
        <title>The genomic sequence of the Chinese hamster ovary (CHO)-K1 cell line.</title>
        <authorList>
            <person name="Xu X."/>
            <person name="Nagarajan H."/>
            <person name="Lewis N.E."/>
            <person name="Pan S."/>
            <person name="Cai Z."/>
            <person name="Liu X."/>
            <person name="Chen W."/>
            <person name="Xie M."/>
            <person name="Wang W."/>
            <person name="Hammond S."/>
            <person name="Andersen M.R."/>
            <person name="Neff N."/>
            <person name="Passarelli B."/>
            <person name="Koh W."/>
            <person name="Fan H.C."/>
            <person name="Wang J."/>
            <person name="Gui Y."/>
            <person name="Lee K.H."/>
            <person name="Betenbaugh M.J."/>
            <person name="Quake S.R."/>
            <person name="Famili I."/>
            <person name="Palsson B.O."/>
            <person name="Wang J."/>
        </authorList>
    </citation>
    <scope>NUCLEOTIDE SEQUENCE [LARGE SCALE GENOMIC DNA]</scope>
    <source>
        <strain evidence="3">CHO K1 cell line</strain>
    </source>
</reference>
<dbReference type="Proteomes" id="UP000001075">
    <property type="component" value="Unassembled WGS sequence"/>
</dbReference>
<gene>
    <name evidence="2" type="ORF">I79_005426</name>
</gene>
<feature type="region of interest" description="Disordered" evidence="1">
    <location>
        <begin position="95"/>
        <end position="119"/>
    </location>
</feature>
<evidence type="ECO:0000313" key="2">
    <source>
        <dbReference type="EMBL" id="EGW04028.1"/>
    </source>
</evidence>
<evidence type="ECO:0000256" key="1">
    <source>
        <dbReference type="SAM" id="MobiDB-lite"/>
    </source>
</evidence>
<sequence length="135" mass="14525">MSPTRLELPRQVHCLGQDGAQEVGGHHWGRSPCEDQSLASGPNQSVLIVSIVVSTAAATQHLSGLGHCTTPSPGADWNSKLKRISFTFATATKMTNTVPKEGNSQEAGPSEVTDSQRLTNKQKLFFKKCCMDSRS</sequence>